<dbReference type="AlphaFoldDB" id="A0A014P1S8"/>
<dbReference type="EMBL" id="JBOK01000010">
    <property type="protein sequence ID" value="EXU80120.1"/>
    <property type="molecule type" value="Genomic_DNA"/>
</dbReference>
<proteinExistence type="predicted"/>
<evidence type="ECO:0000313" key="2">
    <source>
        <dbReference type="Proteomes" id="UP000020766"/>
    </source>
</evidence>
<dbReference type="Proteomes" id="UP000020766">
    <property type="component" value="Unassembled WGS sequence"/>
</dbReference>
<accession>A0A014P1S8</accession>
<organism evidence="1 2">
    <name type="scientific">Comamonas aquatica DA1877</name>
    <dbReference type="NCBI Taxonomy" id="1457173"/>
    <lineage>
        <taxon>Bacteria</taxon>
        <taxon>Pseudomonadati</taxon>
        <taxon>Pseudomonadota</taxon>
        <taxon>Betaproteobacteria</taxon>
        <taxon>Burkholderiales</taxon>
        <taxon>Comamonadaceae</taxon>
        <taxon>Comamonas</taxon>
    </lineage>
</organism>
<keyword evidence="2" id="KW-1185">Reference proteome</keyword>
<protein>
    <submittedName>
        <fullName evidence="1">Uncharacterized protein</fullName>
    </submittedName>
</protein>
<comment type="caution">
    <text evidence="1">The sequence shown here is derived from an EMBL/GenBank/DDBJ whole genome shotgun (WGS) entry which is preliminary data.</text>
</comment>
<reference evidence="1 2" key="1">
    <citation type="submission" date="2014-01" db="EMBL/GenBank/DDBJ databases">
        <title>Interspecies Systems Biology Uncovers Metabolites Affecting C. elegans Gene Expression and Life History Traits.</title>
        <authorList>
            <person name="Watson E."/>
            <person name="Macneil L.T."/>
            <person name="Ritter A.D."/>
            <person name="Yilmaz L.S."/>
            <person name="Rosebrock A.P."/>
            <person name="Caudy A.A."/>
            <person name="Walhout A.J."/>
        </authorList>
    </citation>
    <scope>NUCLEOTIDE SEQUENCE [LARGE SCALE GENOMIC DNA]</scope>
    <source>
        <strain evidence="1 2">DA1877</strain>
    </source>
</reference>
<evidence type="ECO:0000313" key="1">
    <source>
        <dbReference type="EMBL" id="EXU80120.1"/>
    </source>
</evidence>
<name>A0A014P1S8_9BURK</name>
<gene>
    <name evidence="1" type="ORF">AX13_01485</name>
</gene>
<sequence>MNRSTNALKTIAKILTTMSGDEDHTGFITQIGKAVAQRLLEVLVFLQFFLNPQQCINHRIASYMYGVFINAFTKQIFLRVLGRRKMNIGKHPC</sequence>